<evidence type="ECO:0000313" key="7">
    <source>
        <dbReference type="Proteomes" id="UP000036168"/>
    </source>
</evidence>
<dbReference type="EMBL" id="LECW02000020">
    <property type="protein sequence ID" value="KRT93686.1"/>
    <property type="molecule type" value="Genomic_DNA"/>
</dbReference>
<protein>
    <submittedName>
        <fullName evidence="5">Cytochrome C</fullName>
    </submittedName>
    <submittedName>
        <fullName evidence="6">SDR family NAD(P)-dependent oxidoreductase</fullName>
    </submittedName>
</protein>
<dbReference type="InterPro" id="IPR057326">
    <property type="entry name" value="KR_dom"/>
</dbReference>
<reference evidence="6 8" key="3">
    <citation type="submission" date="2023-03" db="EMBL/GenBank/DDBJ databases">
        <title>Agriculturally important microbes genome sequencing.</title>
        <authorList>
            <person name="Dunlap C."/>
        </authorList>
    </citation>
    <scope>NUCLEOTIDE SEQUENCE [LARGE SCALE GENOMIC DNA]</scope>
    <source>
        <strain evidence="6 8">CBP-3203</strain>
    </source>
</reference>
<keyword evidence="2" id="KW-0560">Oxidoreductase</keyword>
<dbReference type="AlphaFoldDB" id="A0A0T6BR69"/>
<reference evidence="5 7" key="1">
    <citation type="journal article" date="2015" name="Int. J. Syst. Evol. Microbiol.">
        <title>Bacillus glycinifermentans sp. nov., isolated from fermented soybean paste.</title>
        <authorList>
            <person name="Kim S.J."/>
            <person name="Dunlap C.A."/>
            <person name="Kwon S.W."/>
            <person name="Rooney A.P."/>
        </authorList>
    </citation>
    <scope>NUCLEOTIDE SEQUENCE [LARGE SCALE GENOMIC DNA]</scope>
    <source>
        <strain evidence="5 7">GO-13</strain>
    </source>
</reference>
<reference evidence="5" key="2">
    <citation type="submission" date="2015-10" db="EMBL/GenBank/DDBJ databases">
        <authorList>
            <person name="Gilbert D.G."/>
        </authorList>
    </citation>
    <scope>NUCLEOTIDE SEQUENCE</scope>
    <source>
        <strain evidence="5">GO-13</strain>
    </source>
</reference>
<dbReference type="Proteomes" id="UP000036168">
    <property type="component" value="Unassembled WGS sequence"/>
</dbReference>
<dbReference type="Proteomes" id="UP001341297">
    <property type="component" value="Unassembled WGS sequence"/>
</dbReference>
<dbReference type="InterPro" id="IPR002347">
    <property type="entry name" value="SDR_fam"/>
</dbReference>
<evidence type="ECO:0000313" key="6">
    <source>
        <dbReference type="EMBL" id="MEC0486146.1"/>
    </source>
</evidence>
<evidence type="ECO:0000259" key="4">
    <source>
        <dbReference type="SMART" id="SM00822"/>
    </source>
</evidence>
<organism evidence="5 7">
    <name type="scientific">Bacillus glycinifermentans</name>
    <dbReference type="NCBI Taxonomy" id="1664069"/>
    <lineage>
        <taxon>Bacteria</taxon>
        <taxon>Bacillati</taxon>
        <taxon>Bacillota</taxon>
        <taxon>Bacilli</taxon>
        <taxon>Bacillales</taxon>
        <taxon>Bacillaceae</taxon>
        <taxon>Bacillus</taxon>
    </lineage>
</organism>
<dbReference type="Gene3D" id="3.40.50.720">
    <property type="entry name" value="NAD(P)-binding Rossmann-like Domain"/>
    <property type="match status" value="1"/>
</dbReference>
<evidence type="ECO:0000256" key="3">
    <source>
        <dbReference type="RuleBase" id="RU000363"/>
    </source>
</evidence>
<dbReference type="OrthoDB" id="9810734at2"/>
<sequence>MELSGNTILITGGASGIGLAFAERFVRAGNTVIICGRREKKLEEAKQKYPDIITRVCDVTVEADRIALFEWVTEHHPQINVLVNNAGIQQRYDILKTDAKDNWAHYSKEIAVNLEAPLHLAMLFAPYFAGKKTNTAIINVTSGLAFTPMAIAPIYSSTKAALHSFTMRLRHQLSETAVQVIEVAPPAVNTDLGGVGLHDFGAPVDDFADAIFKGLKEGRLEIGYGRAEEARRMSRDEIDESVAQMYSAQKSSIE</sequence>
<gene>
    <name evidence="5" type="ORF">AB447_217995</name>
    <name evidence="6" type="ORF">P8828_15165</name>
</gene>
<name>A0A0T6BR69_9BACI</name>
<evidence type="ECO:0000313" key="8">
    <source>
        <dbReference type="Proteomes" id="UP001341297"/>
    </source>
</evidence>
<dbReference type="InterPro" id="IPR036291">
    <property type="entry name" value="NAD(P)-bd_dom_sf"/>
</dbReference>
<dbReference type="SMART" id="SM00822">
    <property type="entry name" value="PKS_KR"/>
    <property type="match status" value="1"/>
</dbReference>
<evidence type="ECO:0000256" key="1">
    <source>
        <dbReference type="ARBA" id="ARBA00006484"/>
    </source>
</evidence>
<dbReference type="GO" id="GO:0016491">
    <property type="term" value="F:oxidoreductase activity"/>
    <property type="evidence" value="ECO:0007669"/>
    <property type="project" value="UniProtKB-KW"/>
</dbReference>
<proteinExistence type="inferred from homology"/>
<dbReference type="EMBL" id="JARRTL010000014">
    <property type="protein sequence ID" value="MEC0486146.1"/>
    <property type="molecule type" value="Genomic_DNA"/>
</dbReference>
<evidence type="ECO:0000313" key="5">
    <source>
        <dbReference type="EMBL" id="KRT93686.1"/>
    </source>
</evidence>
<comment type="caution">
    <text evidence="5">The sequence shown here is derived from an EMBL/GenBank/DDBJ whole genome shotgun (WGS) entry which is preliminary data.</text>
</comment>
<dbReference type="PRINTS" id="PR00081">
    <property type="entry name" value="GDHRDH"/>
</dbReference>
<dbReference type="Pfam" id="PF00106">
    <property type="entry name" value="adh_short"/>
    <property type="match status" value="1"/>
</dbReference>
<evidence type="ECO:0000256" key="2">
    <source>
        <dbReference type="ARBA" id="ARBA00023002"/>
    </source>
</evidence>
<dbReference type="PRINTS" id="PR00080">
    <property type="entry name" value="SDRFAMILY"/>
</dbReference>
<dbReference type="PANTHER" id="PTHR44196">
    <property type="entry name" value="DEHYDROGENASE/REDUCTASE SDR FAMILY MEMBER 7B"/>
    <property type="match status" value="1"/>
</dbReference>
<dbReference type="STRING" id="1664069.BGLY_0671"/>
<dbReference type="PANTHER" id="PTHR44196:SF1">
    <property type="entry name" value="DEHYDROGENASE_REDUCTASE SDR FAMILY MEMBER 7B"/>
    <property type="match status" value="1"/>
</dbReference>
<dbReference type="SUPFAM" id="SSF51735">
    <property type="entry name" value="NAD(P)-binding Rossmann-fold domains"/>
    <property type="match status" value="1"/>
</dbReference>
<comment type="similarity">
    <text evidence="1 3">Belongs to the short-chain dehydrogenases/reductases (SDR) family.</text>
</comment>
<feature type="domain" description="Ketoreductase" evidence="4">
    <location>
        <begin position="6"/>
        <end position="187"/>
    </location>
</feature>
<dbReference type="RefSeq" id="WP_048354827.1">
    <property type="nucleotide sequence ID" value="NZ_JARRTL010000014.1"/>
</dbReference>
<accession>A0A0T6BR69</accession>
<dbReference type="GO" id="GO:0016020">
    <property type="term" value="C:membrane"/>
    <property type="evidence" value="ECO:0007669"/>
    <property type="project" value="TreeGrafter"/>
</dbReference>
<keyword evidence="8" id="KW-1185">Reference proteome</keyword>